<feature type="compositionally biased region" description="Basic and acidic residues" evidence="1">
    <location>
        <begin position="84"/>
        <end position="97"/>
    </location>
</feature>
<accession>A0A7S3L647</accession>
<feature type="region of interest" description="Disordered" evidence="1">
    <location>
        <begin position="132"/>
        <end position="163"/>
    </location>
</feature>
<feature type="compositionally biased region" description="Basic and acidic residues" evidence="1">
    <location>
        <begin position="8"/>
        <end position="49"/>
    </location>
</feature>
<dbReference type="AlphaFoldDB" id="A0A7S3L647"/>
<feature type="compositionally biased region" description="Basic and acidic residues" evidence="1">
    <location>
        <begin position="140"/>
        <end position="155"/>
    </location>
</feature>
<evidence type="ECO:0000256" key="1">
    <source>
        <dbReference type="SAM" id="MobiDB-lite"/>
    </source>
</evidence>
<sequence>MASGKKKNFIEKSIKAIDNLVPKDNEKNNEKGSPSGKDDGAKNKGDGWDAKSTAVVDADAAERARQREEDLKADGERVLQALHESTEHTQRVLRETAEQTQKALADVQDETDRQMREIDEAADGALEDIRAEADAAVPLETKEAPSVEKNGKDELALNTVEAT</sequence>
<evidence type="ECO:0000313" key="2">
    <source>
        <dbReference type="EMBL" id="CAE0410355.1"/>
    </source>
</evidence>
<reference evidence="2" key="1">
    <citation type="submission" date="2021-01" db="EMBL/GenBank/DDBJ databases">
        <authorList>
            <person name="Corre E."/>
            <person name="Pelletier E."/>
            <person name="Niang G."/>
            <person name="Scheremetjew M."/>
            <person name="Finn R."/>
            <person name="Kale V."/>
            <person name="Holt S."/>
            <person name="Cochrane G."/>
            <person name="Meng A."/>
            <person name="Brown T."/>
            <person name="Cohen L."/>
        </authorList>
    </citation>
    <scope>NUCLEOTIDE SEQUENCE</scope>
    <source>
        <strain evidence="2">CCMP127</strain>
    </source>
</reference>
<proteinExistence type="predicted"/>
<feature type="region of interest" description="Disordered" evidence="1">
    <location>
        <begin position="1"/>
        <end position="112"/>
    </location>
</feature>
<name>A0A7S3L647_9STRA</name>
<feature type="compositionally biased region" description="Basic and acidic residues" evidence="1">
    <location>
        <begin position="60"/>
        <end position="77"/>
    </location>
</feature>
<protein>
    <submittedName>
        <fullName evidence="2">Uncharacterized protein</fullName>
    </submittedName>
</protein>
<organism evidence="2">
    <name type="scientific">Amphora coffeiformis</name>
    <dbReference type="NCBI Taxonomy" id="265554"/>
    <lineage>
        <taxon>Eukaryota</taxon>
        <taxon>Sar</taxon>
        <taxon>Stramenopiles</taxon>
        <taxon>Ochrophyta</taxon>
        <taxon>Bacillariophyta</taxon>
        <taxon>Bacillariophyceae</taxon>
        <taxon>Bacillariophycidae</taxon>
        <taxon>Thalassiophysales</taxon>
        <taxon>Catenulaceae</taxon>
        <taxon>Amphora</taxon>
    </lineage>
</organism>
<gene>
    <name evidence="2" type="ORF">ACOF00016_LOCUS7858</name>
</gene>
<dbReference type="EMBL" id="HBIM01009281">
    <property type="protein sequence ID" value="CAE0410355.1"/>
    <property type="molecule type" value="Transcribed_RNA"/>
</dbReference>